<dbReference type="RefSeq" id="WP_255036613.1">
    <property type="nucleotide sequence ID" value="NZ_RJUF01000016.1"/>
</dbReference>
<evidence type="ECO:0000313" key="2">
    <source>
        <dbReference type="EMBL" id="MCP9762837.1"/>
    </source>
</evidence>
<organism evidence="2 4">
    <name type="scientific">Lacihabitans soyangensis</name>
    <dbReference type="NCBI Taxonomy" id="869394"/>
    <lineage>
        <taxon>Bacteria</taxon>
        <taxon>Pseudomonadati</taxon>
        <taxon>Bacteroidota</taxon>
        <taxon>Cytophagia</taxon>
        <taxon>Cytophagales</taxon>
        <taxon>Leadbetterellaceae</taxon>
        <taxon>Lacihabitans</taxon>
    </lineage>
</organism>
<feature type="signal peptide" evidence="1">
    <location>
        <begin position="1"/>
        <end position="20"/>
    </location>
</feature>
<dbReference type="Proteomes" id="UP001204144">
    <property type="component" value="Unassembled WGS sequence"/>
</dbReference>
<gene>
    <name evidence="2" type="ORF">EGI31_07700</name>
    <name evidence="3" type="ORF">EGI31_14505</name>
</gene>
<sequence length="209" mass="24382">MKLLYFGNSLIILCFALLSACVKQTKTDENKINLFFNQGFLTYGDYSHQEVKIKKYIKRTDSKCTDHYITEINFDNLPYFQKHKIKGTCSLKQTVLGCNPFSLNDSRLTVQNNKNLFYEIEHIQDVLNTQFPESKIHKISARTVNLDSIPSSNFSYLISNQHSTIYQSVYALSWRDNAIEIIFEVKGQFTLETEIFENKFIDNLNFKNP</sequence>
<accession>A0AAE3H1C3</accession>
<dbReference type="EMBL" id="RJUF01000016">
    <property type="protein sequence ID" value="MCP9762837.1"/>
    <property type="molecule type" value="Genomic_DNA"/>
</dbReference>
<evidence type="ECO:0000256" key="1">
    <source>
        <dbReference type="SAM" id="SignalP"/>
    </source>
</evidence>
<proteinExistence type="predicted"/>
<evidence type="ECO:0008006" key="5">
    <source>
        <dbReference type="Google" id="ProtNLM"/>
    </source>
</evidence>
<evidence type="ECO:0000313" key="4">
    <source>
        <dbReference type="Proteomes" id="UP001204144"/>
    </source>
</evidence>
<evidence type="ECO:0000313" key="3">
    <source>
        <dbReference type="EMBL" id="MCP9764161.1"/>
    </source>
</evidence>
<name>A0AAE3H1C3_9BACT</name>
<keyword evidence="1" id="KW-0732">Signal</keyword>
<protein>
    <recommendedName>
        <fullName evidence="5">Lipoprotein</fullName>
    </recommendedName>
</protein>
<dbReference type="AlphaFoldDB" id="A0AAE3H1C3"/>
<dbReference type="PROSITE" id="PS51257">
    <property type="entry name" value="PROKAR_LIPOPROTEIN"/>
    <property type="match status" value="1"/>
</dbReference>
<dbReference type="EMBL" id="RJUF01000080">
    <property type="protein sequence ID" value="MCP9764161.1"/>
    <property type="molecule type" value="Genomic_DNA"/>
</dbReference>
<feature type="chain" id="PRO_5044706037" description="Lipoprotein" evidence="1">
    <location>
        <begin position="21"/>
        <end position="209"/>
    </location>
</feature>
<reference evidence="2 4" key="1">
    <citation type="submission" date="2018-11" db="EMBL/GenBank/DDBJ databases">
        <title>Novel bacteria species description.</title>
        <authorList>
            <person name="Han J.-H."/>
        </authorList>
    </citation>
    <scope>NUCLEOTIDE SEQUENCE [LARGE SCALE GENOMIC DNA]</scope>
    <source>
        <strain evidence="2 4">KCTC23259</strain>
    </source>
</reference>
<comment type="caution">
    <text evidence="2">The sequence shown here is derived from an EMBL/GenBank/DDBJ whole genome shotgun (WGS) entry which is preliminary data.</text>
</comment>
<keyword evidence="4" id="KW-1185">Reference proteome</keyword>